<proteinExistence type="predicted"/>
<organism evidence="1 2">
    <name type="scientific">Pseudomonas borbori</name>
    <dbReference type="NCBI Taxonomy" id="289003"/>
    <lineage>
        <taxon>Bacteria</taxon>
        <taxon>Pseudomonadati</taxon>
        <taxon>Pseudomonadota</taxon>
        <taxon>Gammaproteobacteria</taxon>
        <taxon>Pseudomonadales</taxon>
        <taxon>Pseudomonadaceae</taxon>
        <taxon>Pseudomonas</taxon>
    </lineage>
</organism>
<dbReference type="AlphaFoldDB" id="A0A1I5VPV3"/>
<keyword evidence="2" id="KW-1185">Reference proteome</keyword>
<evidence type="ECO:0000313" key="1">
    <source>
        <dbReference type="EMBL" id="SFQ09588.1"/>
    </source>
</evidence>
<protein>
    <submittedName>
        <fullName evidence="1">Uncharacterized protein</fullName>
    </submittedName>
</protein>
<sequence length="48" mass="5073">MSIAAGSLDRPQGLRIAAHIYAAEAGDYYSLDERVPVLPGGGHRIPLP</sequence>
<reference evidence="2" key="1">
    <citation type="submission" date="2016-10" db="EMBL/GenBank/DDBJ databases">
        <authorList>
            <person name="Varghese N."/>
            <person name="Submissions S."/>
        </authorList>
    </citation>
    <scope>NUCLEOTIDE SEQUENCE [LARGE SCALE GENOMIC DNA]</scope>
    <source>
        <strain evidence="2">DSM 17834</strain>
    </source>
</reference>
<accession>A0A1I5VPV3</accession>
<dbReference type="EMBL" id="FOWX01000032">
    <property type="protein sequence ID" value="SFQ09588.1"/>
    <property type="molecule type" value="Genomic_DNA"/>
</dbReference>
<evidence type="ECO:0000313" key="2">
    <source>
        <dbReference type="Proteomes" id="UP000198784"/>
    </source>
</evidence>
<name>A0A1I5VPV3_9PSED</name>
<dbReference type="Proteomes" id="UP000198784">
    <property type="component" value="Unassembled WGS sequence"/>
</dbReference>
<gene>
    <name evidence="1" type="ORF">SAMN05216190_13250</name>
</gene>